<feature type="transmembrane region" description="Helical" evidence="1">
    <location>
        <begin position="31"/>
        <end position="50"/>
    </location>
</feature>
<dbReference type="OrthoDB" id="3457556at2"/>
<reference evidence="2 3" key="1">
    <citation type="submission" date="2016-10" db="EMBL/GenBank/DDBJ databases">
        <authorList>
            <person name="de Groot N.N."/>
        </authorList>
    </citation>
    <scope>NUCLEOTIDE SEQUENCE [LARGE SCALE GENOMIC DNA]</scope>
    <source>
        <strain evidence="2 3">DSM 1736</strain>
    </source>
</reference>
<evidence type="ECO:0000313" key="3">
    <source>
        <dbReference type="Proteomes" id="UP000214880"/>
    </source>
</evidence>
<keyword evidence="1" id="KW-0472">Membrane</keyword>
<feature type="transmembrane region" description="Helical" evidence="1">
    <location>
        <begin position="98"/>
        <end position="116"/>
    </location>
</feature>
<organism evidence="2 3">
    <name type="scientific">Dendrosporobacter quercicolus</name>
    <dbReference type="NCBI Taxonomy" id="146817"/>
    <lineage>
        <taxon>Bacteria</taxon>
        <taxon>Bacillati</taxon>
        <taxon>Bacillota</taxon>
        <taxon>Negativicutes</taxon>
        <taxon>Selenomonadales</taxon>
        <taxon>Sporomusaceae</taxon>
        <taxon>Dendrosporobacter</taxon>
    </lineage>
</organism>
<protein>
    <submittedName>
        <fullName evidence="2">Putative multidrug resistance efflux transporter</fullName>
    </submittedName>
</protein>
<name>A0A1G9W6L2_9FIRM</name>
<dbReference type="InterPro" id="IPR032713">
    <property type="entry name" value="EmrE"/>
</dbReference>
<dbReference type="AlphaFoldDB" id="A0A1G9W6L2"/>
<feature type="transmembrane region" description="Helical" evidence="1">
    <location>
        <begin position="137"/>
        <end position="152"/>
    </location>
</feature>
<keyword evidence="1" id="KW-0812">Transmembrane</keyword>
<feature type="transmembrane region" description="Helical" evidence="1">
    <location>
        <begin position="289"/>
        <end position="307"/>
    </location>
</feature>
<evidence type="ECO:0000256" key="1">
    <source>
        <dbReference type="SAM" id="Phobius"/>
    </source>
</evidence>
<gene>
    <name evidence="2" type="ORF">SAMN04488502_107137</name>
</gene>
<dbReference type="Proteomes" id="UP000214880">
    <property type="component" value="Unassembled WGS sequence"/>
</dbReference>
<proteinExistence type="predicted"/>
<feature type="transmembrane region" description="Helical" evidence="1">
    <location>
        <begin position="198"/>
        <end position="216"/>
    </location>
</feature>
<feature type="transmembrane region" description="Helical" evidence="1">
    <location>
        <begin position="260"/>
        <end position="283"/>
    </location>
</feature>
<keyword evidence="1" id="KW-1133">Transmembrane helix</keyword>
<accession>A0A1G9W6L2</accession>
<evidence type="ECO:0000313" key="2">
    <source>
        <dbReference type="EMBL" id="SDM80139.1"/>
    </source>
</evidence>
<dbReference type="Pfam" id="PF13536">
    <property type="entry name" value="EmrE"/>
    <property type="match status" value="1"/>
</dbReference>
<dbReference type="STRING" id="146817.SAMN04488502_107137"/>
<dbReference type="EMBL" id="FNHB01000007">
    <property type="protein sequence ID" value="SDM80139.1"/>
    <property type="molecule type" value="Genomic_DNA"/>
</dbReference>
<sequence>MRVMIIGLLAALFFASTFVLNRAMDLAGGSWVWSAALRYFFTLPFLLAIVAFRRNLRPLLEELTAQPAAWIIWSTVGFGLFYAPLCFAAAYGPAWMAAGTWQITIVAGSLLVPLFYHQAEPGAGGKPGRQKIPARELLISAFILLGVVFIQTRDTAGLEPAAMLAGVLPVVIAAFAYPLGNRKMMVVCAGRLDVFQRVLGMTIASLPFWLVLSLYGAATAGPPAPDQLAQTLLVAVLSGIIATVLFFYATDKAQGDPRKLAIIEATQAGEVVFTVIGEVLFLAGAVPSGWPLAGIVIIVTGMILHSLNLKPAEKTAAYPENSGSYQG</sequence>
<feature type="transmembrane region" description="Helical" evidence="1">
    <location>
        <begin position="158"/>
        <end position="177"/>
    </location>
</feature>
<feature type="transmembrane region" description="Helical" evidence="1">
    <location>
        <begin position="70"/>
        <end position="92"/>
    </location>
</feature>
<keyword evidence="3" id="KW-1185">Reference proteome</keyword>
<feature type="transmembrane region" description="Helical" evidence="1">
    <location>
        <begin position="228"/>
        <end position="248"/>
    </location>
</feature>